<dbReference type="Gene3D" id="1.10.10.10">
    <property type="entry name" value="Winged helix-like DNA-binding domain superfamily/Winged helix DNA-binding domain"/>
    <property type="match status" value="1"/>
</dbReference>
<dbReference type="Proteomes" id="UP000191135">
    <property type="component" value="Chromosome"/>
</dbReference>
<sequence length="379" mass="42144">MDIELFSRILQGLYSPSTSQFDENSMISDEIARFSGVSGMTILKYNGRQHQYQLQESSRIYRKETDTFSGLSAKYGAFELRALRRLLRQQQYIPMTDAEMWPDEPGLLETEMFVETSKIFGVGRRFAVNMSGASDWNSGFVMHVDHRKTDISPESLRAASLIAPHLASALALEQMNNVLRKQYAVMLELLDSMDIGVCIVSQNGDVIIENRKASAVFADQDGISKKDGKIVAYPQASNGELRRRITQTALTAIGQANLPRNAMVITKRSLRSPYWIEISPFGHAGNDLEKNFRGALIRIVDSDRKPKFKVKPFAKMVGLTSAEIEIGQLICSGYSASDIADIRGVSIHTARSQIKSILAKSGCSNRVLFVAKVASLSQF</sequence>
<dbReference type="RefSeq" id="WP_018065961.1">
    <property type="nucleotide sequence ID" value="NZ_AQWH01000018.1"/>
</dbReference>
<feature type="domain" description="HTH luxR-type" evidence="1">
    <location>
        <begin position="316"/>
        <end position="373"/>
    </location>
</feature>
<dbReference type="CDD" id="cd06170">
    <property type="entry name" value="LuxR_C_like"/>
    <property type="match status" value="1"/>
</dbReference>
<dbReference type="KEGG" id="mmed:Mame_03092"/>
<dbReference type="AlphaFoldDB" id="A0A1U9Z405"/>
<protein>
    <recommendedName>
        <fullName evidence="1">HTH luxR-type domain-containing protein</fullName>
    </recommendedName>
</protein>
<reference evidence="2 3" key="1">
    <citation type="submission" date="2017-03" db="EMBL/GenBank/DDBJ databases">
        <title>Foreign affairs: Plasmid Transfer between Roseobacters and Rhizobia.</title>
        <authorList>
            <person name="Bartling P."/>
            <person name="Bunk B."/>
            <person name="Overmann J."/>
            <person name="Brinkmann H."/>
            <person name="Petersen J."/>
        </authorList>
    </citation>
    <scope>NUCLEOTIDE SEQUENCE [LARGE SCALE GENOMIC DNA]</scope>
    <source>
        <strain evidence="2 3">MACL11</strain>
    </source>
</reference>
<dbReference type="OrthoDB" id="8138578at2"/>
<proteinExistence type="predicted"/>
<name>A0A1U9Z405_9HYPH</name>
<evidence type="ECO:0000313" key="2">
    <source>
        <dbReference type="EMBL" id="AQZ52408.1"/>
    </source>
</evidence>
<organism evidence="2 3">
    <name type="scientific">Martelella mediterranea DSM 17316</name>
    <dbReference type="NCBI Taxonomy" id="1122214"/>
    <lineage>
        <taxon>Bacteria</taxon>
        <taxon>Pseudomonadati</taxon>
        <taxon>Pseudomonadota</taxon>
        <taxon>Alphaproteobacteria</taxon>
        <taxon>Hyphomicrobiales</taxon>
        <taxon>Aurantimonadaceae</taxon>
        <taxon>Martelella</taxon>
    </lineage>
</organism>
<dbReference type="InterPro" id="IPR036388">
    <property type="entry name" value="WH-like_DNA-bd_sf"/>
</dbReference>
<accession>A0A1U9Z405</accession>
<evidence type="ECO:0000259" key="1">
    <source>
        <dbReference type="SMART" id="SM00421"/>
    </source>
</evidence>
<dbReference type="EMBL" id="CP020330">
    <property type="protein sequence ID" value="AQZ52408.1"/>
    <property type="molecule type" value="Genomic_DNA"/>
</dbReference>
<dbReference type="InterPro" id="IPR016032">
    <property type="entry name" value="Sig_transdc_resp-reg_C-effctor"/>
</dbReference>
<gene>
    <name evidence="2" type="ORF">Mame_03092</name>
</gene>
<dbReference type="GO" id="GO:0003677">
    <property type="term" value="F:DNA binding"/>
    <property type="evidence" value="ECO:0007669"/>
    <property type="project" value="InterPro"/>
</dbReference>
<evidence type="ECO:0000313" key="3">
    <source>
        <dbReference type="Proteomes" id="UP000191135"/>
    </source>
</evidence>
<keyword evidence="3" id="KW-1185">Reference proteome</keyword>
<dbReference type="GO" id="GO:0006355">
    <property type="term" value="P:regulation of DNA-templated transcription"/>
    <property type="evidence" value="ECO:0007669"/>
    <property type="project" value="InterPro"/>
</dbReference>
<dbReference type="SUPFAM" id="SSF46894">
    <property type="entry name" value="C-terminal effector domain of the bipartite response regulators"/>
    <property type="match status" value="1"/>
</dbReference>
<dbReference type="InterPro" id="IPR000792">
    <property type="entry name" value="Tscrpt_reg_LuxR_C"/>
</dbReference>
<dbReference type="SMART" id="SM00421">
    <property type="entry name" value="HTH_LUXR"/>
    <property type="match status" value="1"/>
</dbReference>